<sequence>MKPWIKKAILAIFFLPILIFTLTAAILAFKQEAITQKADRHNPHLPLHIANHSKRTGVSPDFQNAGH</sequence>
<evidence type="ECO:0000313" key="3">
    <source>
        <dbReference type="Proteomes" id="UP001589797"/>
    </source>
</evidence>
<comment type="caution">
    <text evidence="2">The sequence shown here is derived from an EMBL/GenBank/DDBJ whole genome shotgun (WGS) entry which is preliminary data.</text>
</comment>
<organism evidence="2 3">
    <name type="scientific">Fontibacter flavus</name>
    <dbReference type="NCBI Taxonomy" id="654838"/>
    <lineage>
        <taxon>Bacteria</taxon>
        <taxon>Pseudomonadati</taxon>
        <taxon>Bacteroidota</taxon>
        <taxon>Cytophagia</taxon>
        <taxon>Cytophagales</taxon>
        <taxon>Cyclobacteriaceae</taxon>
        <taxon>Fontibacter</taxon>
    </lineage>
</organism>
<evidence type="ECO:0000313" key="2">
    <source>
        <dbReference type="EMBL" id="MFC0263833.1"/>
    </source>
</evidence>
<reference evidence="2 3" key="1">
    <citation type="submission" date="2024-09" db="EMBL/GenBank/DDBJ databases">
        <authorList>
            <person name="Sun Q."/>
            <person name="Mori K."/>
        </authorList>
    </citation>
    <scope>NUCLEOTIDE SEQUENCE [LARGE SCALE GENOMIC DNA]</scope>
    <source>
        <strain evidence="2 3">CCM 7650</strain>
    </source>
</reference>
<evidence type="ECO:0000256" key="1">
    <source>
        <dbReference type="SAM" id="MobiDB-lite"/>
    </source>
</evidence>
<feature type="region of interest" description="Disordered" evidence="1">
    <location>
        <begin position="45"/>
        <end position="67"/>
    </location>
</feature>
<dbReference type="EMBL" id="JBHLWI010000038">
    <property type="protein sequence ID" value="MFC0263833.1"/>
    <property type="molecule type" value="Genomic_DNA"/>
</dbReference>
<protein>
    <submittedName>
        <fullName evidence="2">Uncharacterized protein</fullName>
    </submittedName>
</protein>
<dbReference type="RefSeq" id="WP_382388343.1">
    <property type="nucleotide sequence ID" value="NZ_JBHLWI010000038.1"/>
</dbReference>
<name>A0ABV6FVH6_9BACT</name>
<keyword evidence="3" id="KW-1185">Reference proteome</keyword>
<gene>
    <name evidence="2" type="ORF">ACFFIP_14160</name>
</gene>
<accession>A0ABV6FVH6</accession>
<dbReference type="Proteomes" id="UP001589797">
    <property type="component" value="Unassembled WGS sequence"/>
</dbReference>
<proteinExistence type="predicted"/>